<protein>
    <submittedName>
        <fullName evidence="1">Uncharacterized protein</fullName>
    </submittedName>
</protein>
<name>A0ACC0LWC0_RHOML</name>
<reference evidence="1" key="1">
    <citation type="submission" date="2022-02" db="EMBL/GenBank/DDBJ databases">
        <title>Plant Genome Project.</title>
        <authorList>
            <person name="Zhang R.-G."/>
        </authorList>
    </citation>
    <scope>NUCLEOTIDE SEQUENCE</scope>
    <source>
        <strain evidence="1">AT1</strain>
    </source>
</reference>
<dbReference type="EMBL" id="CM046398">
    <property type="protein sequence ID" value="KAI8532652.1"/>
    <property type="molecule type" value="Genomic_DNA"/>
</dbReference>
<accession>A0ACC0LWC0</accession>
<gene>
    <name evidence="1" type="ORF">RHMOL_Rhmol11G0230100</name>
</gene>
<keyword evidence="2" id="KW-1185">Reference proteome</keyword>
<sequence length="91" mass="10481">MAQKREKEETELKVRPSPPLRSSIQPPPRLDRSSRIKRFDRRLDRTDRVRIRIRTRKSLLLLLLPRGDGGGGEEGGESVLRLLAEGRVDQI</sequence>
<dbReference type="Proteomes" id="UP001062846">
    <property type="component" value="Chromosome 11"/>
</dbReference>
<evidence type="ECO:0000313" key="1">
    <source>
        <dbReference type="EMBL" id="KAI8532652.1"/>
    </source>
</evidence>
<proteinExistence type="predicted"/>
<comment type="caution">
    <text evidence="1">The sequence shown here is derived from an EMBL/GenBank/DDBJ whole genome shotgun (WGS) entry which is preliminary data.</text>
</comment>
<evidence type="ECO:0000313" key="2">
    <source>
        <dbReference type="Proteomes" id="UP001062846"/>
    </source>
</evidence>
<organism evidence="1 2">
    <name type="scientific">Rhododendron molle</name>
    <name type="common">Chinese azalea</name>
    <name type="synonym">Azalea mollis</name>
    <dbReference type="NCBI Taxonomy" id="49168"/>
    <lineage>
        <taxon>Eukaryota</taxon>
        <taxon>Viridiplantae</taxon>
        <taxon>Streptophyta</taxon>
        <taxon>Embryophyta</taxon>
        <taxon>Tracheophyta</taxon>
        <taxon>Spermatophyta</taxon>
        <taxon>Magnoliopsida</taxon>
        <taxon>eudicotyledons</taxon>
        <taxon>Gunneridae</taxon>
        <taxon>Pentapetalae</taxon>
        <taxon>asterids</taxon>
        <taxon>Ericales</taxon>
        <taxon>Ericaceae</taxon>
        <taxon>Ericoideae</taxon>
        <taxon>Rhodoreae</taxon>
        <taxon>Rhododendron</taxon>
    </lineage>
</organism>